<feature type="compositionally biased region" description="Basic and acidic residues" evidence="1">
    <location>
        <begin position="278"/>
        <end position="289"/>
    </location>
</feature>
<feature type="compositionally biased region" description="Polar residues" evidence="1">
    <location>
        <begin position="236"/>
        <end position="255"/>
    </location>
</feature>
<evidence type="ECO:0000313" key="2">
    <source>
        <dbReference type="EMBL" id="QDZ22889.1"/>
    </source>
</evidence>
<evidence type="ECO:0000256" key="1">
    <source>
        <dbReference type="SAM" id="MobiDB-lite"/>
    </source>
</evidence>
<protein>
    <submittedName>
        <fullName evidence="2">Uncharacterized protein</fullName>
    </submittedName>
</protein>
<feature type="region of interest" description="Disordered" evidence="1">
    <location>
        <begin position="196"/>
        <end position="322"/>
    </location>
</feature>
<gene>
    <name evidence="2" type="ORF">A3770_09p54070</name>
</gene>
<reference evidence="2 3" key="1">
    <citation type="submission" date="2018-07" db="EMBL/GenBank/DDBJ databases">
        <title>The complete nuclear genome of the prasinophyte Chloropicon primus (CCMP1205).</title>
        <authorList>
            <person name="Pombert J.-F."/>
            <person name="Otis C."/>
            <person name="Turmel M."/>
            <person name="Lemieux C."/>
        </authorList>
    </citation>
    <scope>NUCLEOTIDE SEQUENCE [LARGE SCALE GENOMIC DNA]</scope>
    <source>
        <strain evidence="2 3">CCMP1205</strain>
    </source>
</reference>
<proteinExistence type="predicted"/>
<dbReference type="AlphaFoldDB" id="A0A5B8MQS1"/>
<keyword evidence="3" id="KW-1185">Reference proteome</keyword>
<accession>A0A5B8MQS1</accession>
<feature type="compositionally biased region" description="Basic and acidic residues" evidence="1">
    <location>
        <begin position="225"/>
        <end position="234"/>
    </location>
</feature>
<organism evidence="2 3">
    <name type="scientific">Chloropicon primus</name>
    <dbReference type="NCBI Taxonomy" id="1764295"/>
    <lineage>
        <taxon>Eukaryota</taxon>
        <taxon>Viridiplantae</taxon>
        <taxon>Chlorophyta</taxon>
        <taxon>Chloropicophyceae</taxon>
        <taxon>Chloropicales</taxon>
        <taxon>Chloropicaceae</taxon>
        <taxon>Chloropicon</taxon>
    </lineage>
</organism>
<dbReference type="Proteomes" id="UP000316726">
    <property type="component" value="Chromosome 9"/>
</dbReference>
<name>A0A5B8MQS1_9CHLO</name>
<evidence type="ECO:0000313" key="3">
    <source>
        <dbReference type="Proteomes" id="UP000316726"/>
    </source>
</evidence>
<dbReference type="EMBL" id="CP031042">
    <property type="protein sequence ID" value="QDZ22889.1"/>
    <property type="molecule type" value="Genomic_DNA"/>
</dbReference>
<sequence>METPVAVVVTNNGTTWGKALNCYGTDEGDVLRMMHSAASKWSGKRPNGSVQNKVEHASIPSLNARMMATRGKLADGYLYLFTSETNTFALENLMSELLQVRCSAKSAGLTMEDIVKDSEKVVALVEAVLVPHMLHCTRKVLSLDCLTTIEGNQKQNFDLSQEIRPHSLTWSPDEGSETLPEASATMATPVEDPQPGGGMFGGPQPTCTPTDSREDANGAVSPIAEQERETKEVLQEGTNPNLVATVAPQSLSSREGGQAEPPGPSNGAIPEPLISQDQDVRGEDARDPLDFGAAPIGAAPAQTEPGSFPETTITPAAEPADPFDLFGLPPTQDSGALEANFGASDVAEGPSPDSFSQEPAPPFSAEEQVVAEQDHQAGFQPVPAVIPPAMRTGRGLLAGGSNEIRVDSPMTMINTMFRSDDTNRWSGGVKTTAIINERITMKVKAGCLQARCTGSVGIRCDRGTTVSNALIKLNPVWLRDLGALHILAGGTLSQDLVLDCGAAPSYGALQDVIRYSVKPNRFPLPARTFFEIRVAPRWVELHVQLLKSPRMSTSINTASCAIQIPLLHHFSGWQVKHAAPKAMLDSRQSQLAWKANVFECAEGKSFRAVLLKPEGLVNTEDLSALSQLQANVSSQLQYQPMLQPDCQVLKSLELHVEALPTVSVRT</sequence>